<evidence type="ECO:0000256" key="6">
    <source>
        <dbReference type="ARBA" id="ARBA00022827"/>
    </source>
</evidence>
<dbReference type="EC" id="1.5.1.54" evidence="12"/>
<dbReference type="InterPro" id="IPR029041">
    <property type="entry name" value="FAD-linked_oxidoreductase-like"/>
</dbReference>
<proteinExistence type="inferred from homology"/>
<dbReference type="SUPFAM" id="SSF51730">
    <property type="entry name" value="FAD-linked oxidoreductase"/>
    <property type="match status" value="1"/>
</dbReference>
<keyword evidence="5 12" id="KW-0285">Flavoprotein</keyword>
<evidence type="ECO:0000256" key="11">
    <source>
        <dbReference type="ARBA" id="ARBA00048628"/>
    </source>
</evidence>
<dbReference type="GO" id="GO:0071949">
    <property type="term" value="F:FAD binding"/>
    <property type="evidence" value="ECO:0007669"/>
    <property type="project" value="TreeGrafter"/>
</dbReference>
<gene>
    <name evidence="13" type="ORF">SAMN04487894_10429</name>
</gene>
<evidence type="ECO:0000256" key="4">
    <source>
        <dbReference type="ARBA" id="ARBA00022605"/>
    </source>
</evidence>
<dbReference type="GO" id="GO:0106312">
    <property type="term" value="F:methylenetetrahydrofolate reductase (NADH) activity"/>
    <property type="evidence" value="ECO:0007669"/>
    <property type="project" value="UniProtKB-EC"/>
</dbReference>
<accession>A0A1G6PGL9</accession>
<evidence type="ECO:0000256" key="7">
    <source>
        <dbReference type="ARBA" id="ARBA00023002"/>
    </source>
</evidence>
<dbReference type="AlphaFoldDB" id="A0A1G6PGL9"/>
<comment type="pathway">
    <text evidence="2 12">One-carbon metabolism; tetrahydrofolate interconversion.</text>
</comment>
<dbReference type="Proteomes" id="UP000198757">
    <property type="component" value="Unassembled WGS sequence"/>
</dbReference>
<evidence type="ECO:0000256" key="3">
    <source>
        <dbReference type="ARBA" id="ARBA00006743"/>
    </source>
</evidence>
<dbReference type="GO" id="GO:0035999">
    <property type="term" value="P:tetrahydrofolate interconversion"/>
    <property type="evidence" value="ECO:0007669"/>
    <property type="project" value="UniProtKB-UniPathway"/>
</dbReference>
<evidence type="ECO:0000313" key="14">
    <source>
        <dbReference type="Proteomes" id="UP000198757"/>
    </source>
</evidence>
<dbReference type="EMBL" id="FMZO01000004">
    <property type="protein sequence ID" value="SDC79209.1"/>
    <property type="molecule type" value="Genomic_DNA"/>
</dbReference>
<comment type="cofactor">
    <cofactor evidence="1 12">
        <name>FAD</name>
        <dbReference type="ChEBI" id="CHEBI:57692"/>
    </cofactor>
</comment>
<evidence type="ECO:0000256" key="8">
    <source>
        <dbReference type="ARBA" id="ARBA00023027"/>
    </source>
</evidence>
<dbReference type="PANTHER" id="PTHR45754:SF3">
    <property type="entry name" value="METHYLENETETRAHYDROFOLATE REDUCTASE (NADPH)"/>
    <property type="match status" value="1"/>
</dbReference>
<dbReference type="CDD" id="cd00537">
    <property type="entry name" value="MTHFR"/>
    <property type="match status" value="1"/>
</dbReference>
<reference evidence="14" key="1">
    <citation type="submission" date="2016-10" db="EMBL/GenBank/DDBJ databases">
        <authorList>
            <person name="Varghese N."/>
            <person name="Submissions S."/>
        </authorList>
    </citation>
    <scope>NUCLEOTIDE SEQUENCE [LARGE SCALE GENOMIC DNA]</scope>
    <source>
        <strain evidence="14">DSM 25811 / CCM 8410 / LMG 26954 / E90</strain>
    </source>
</reference>
<keyword evidence="9" id="KW-0486">Methionine biosynthesis</keyword>
<organism evidence="13 14">
    <name type="scientific">Niabella drilacis (strain DSM 25811 / CCM 8410 / CCUG 62505 / LMG 26954 / E90)</name>
    <dbReference type="NCBI Taxonomy" id="1285928"/>
    <lineage>
        <taxon>Bacteria</taxon>
        <taxon>Pseudomonadati</taxon>
        <taxon>Bacteroidota</taxon>
        <taxon>Chitinophagia</taxon>
        <taxon>Chitinophagales</taxon>
        <taxon>Chitinophagaceae</taxon>
        <taxon>Niabella</taxon>
    </lineage>
</organism>
<protein>
    <recommendedName>
        <fullName evidence="12">Methylenetetrahydrofolate reductase</fullName>
        <ecNumber evidence="12">1.5.1.54</ecNumber>
    </recommendedName>
</protein>
<evidence type="ECO:0000256" key="2">
    <source>
        <dbReference type="ARBA" id="ARBA00004777"/>
    </source>
</evidence>
<evidence type="ECO:0000313" key="13">
    <source>
        <dbReference type="EMBL" id="SDC79209.1"/>
    </source>
</evidence>
<dbReference type="Gene3D" id="3.20.20.220">
    <property type="match status" value="1"/>
</dbReference>
<comment type="pathway">
    <text evidence="10">Amino-acid biosynthesis; L-methionine biosynthesis via de novo pathway.</text>
</comment>
<keyword evidence="6 12" id="KW-0274">FAD</keyword>
<evidence type="ECO:0000256" key="9">
    <source>
        <dbReference type="ARBA" id="ARBA00023167"/>
    </source>
</evidence>
<dbReference type="InterPro" id="IPR003171">
    <property type="entry name" value="Mehydrof_redctse-like"/>
</dbReference>
<keyword evidence="7 12" id="KW-0560">Oxidoreductase</keyword>
<evidence type="ECO:0000256" key="10">
    <source>
        <dbReference type="ARBA" id="ARBA00034478"/>
    </source>
</evidence>
<dbReference type="STRING" id="1285928.SAMN04487894_10429"/>
<dbReference type="FunFam" id="3.20.20.220:FF:000015">
    <property type="entry name" value="Methylenetetrahydrofolate reductase"/>
    <property type="match status" value="1"/>
</dbReference>
<evidence type="ECO:0000256" key="12">
    <source>
        <dbReference type="RuleBase" id="RU003862"/>
    </source>
</evidence>
<dbReference type="PANTHER" id="PTHR45754">
    <property type="entry name" value="METHYLENETETRAHYDROFOLATE REDUCTASE"/>
    <property type="match status" value="1"/>
</dbReference>
<sequence length="365" mass="41138">MISGRSPAFCRLTRLAALQLPGARDKNGSHIKRETWNFNTGIFPLVLQPMKVIDHIKNAKNTLISFEILPPLKGKGIEALYDHLDPLMEYKPAFINVTYHRSEHIFKKNPDGSFKKVIVRKRPGTESICAAIMNKYNVDTVPHLICGGFSINETEDALINLNYLGIDNVLVLRGDAAKNETAFIPQPDGHPYAIDLLKQVVDLNNGVYLEEDLRNSRKTDFCIGVAAYPEKHFEAPNMETDMAYLKAKVEAGADYIVTQMFFDNAKYYAFVNACRKAGITVPIIPGLKPVYTLKQLNVLPKTFHIDLPTDLSKEMMKCRTNEDVEKVGTEWLLMQSKDLKKNGVPVLHYYTLGRPQIISAVVKEL</sequence>
<dbReference type="GO" id="GO:0009086">
    <property type="term" value="P:methionine biosynthetic process"/>
    <property type="evidence" value="ECO:0007669"/>
    <property type="project" value="UniProtKB-KW"/>
</dbReference>
<dbReference type="GO" id="GO:0005829">
    <property type="term" value="C:cytosol"/>
    <property type="evidence" value="ECO:0007669"/>
    <property type="project" value="InterPro"/>
</dbReference>
<dbReference type="Pfam" id="PF02219">
    <property type="entry name" value="MTHFR"/>
    <property type="match status" value="1"/>
</dbReference>
<keyword evidence="8" id="KW-0520">NAD</keyword>
<comment type="catalytic activity">
    <reaction evidence="11">
        <text>(6S)-5-methyl-5,6,7,8-tetrahydrofolate + NAD(+) = (6R)-5,10-methylene-5,6,7,8-tetrahydrofolate + NADH + H(+)</text>
        <dbReference type="Rhea" id="RHEA:19821"/>
        <dbReference type="ChEBI" id="CHEBI:15378"/>
        <dbReference type="ChEBI" id="CHEBI:15636"/>
        <dbReference type="ChEBI" id="CHEBI:18608"/>
        <dbReference type="ChEBI" id="CHEBI:57540"/>
        <dbReference type="ChEBI" id="CHEBI:57945"/>
        <dbReference type="EC" id="1.5.1.54"/>
    </reaction>
    <physiologicalReaction direction="right-to-left" evidence="11">
        <dbReference type="Rhea" id="RHEA:19823"/>
    </physiologicalReaction>
</comment>
<comment type="similarity">
    <text evidence="3 12">Belongs to the methylenetetrahydrofolate reductase family.</text>
</comment>
<keyword evidence="14" id="KW-1185">Reference proteome</keyword>
<name>A0A1G6PGL9_NIADE</name>
<evidence type="ECO:0000256" key="1">
    <source>
        <dbReference type="ARBA" id="ARBA00001974"/>
    </source>
</evidence>
<keyword evidence="4" id="KW-0028">Amino-acid biosynthesis</keyword>
<dbReference type="InterPro" id="IPR004620">
    <property type="entry name" value="MTHF_reductase_bac"/>
</dbReference>
<evidence type="ECO:0000256" key="5">
    <source>
        <dbReference type="ARBA" id="ARBA00022630"/>
    </source>
</evidence>
<dbReference type="UniPathway" id="UPA00193"/>
<dbReference type="NCBIfam" id="TIGR00676">
    <property type="entry name" value="fadh2"/>
    <property type="match status" value="1"/>
</dbReference>